<sequence length="708" mass="80335">MEKEINIKIIGTLTPEVGVAEQYTVKKENEPFEIQPITLGSDWNDPEIKWFVHVRDAGKWRFIDDGKKIGKTVDFTFSEISQDWEEVVIIVHAYGAKDMINIKTQPAAKPKITFIELLDVHKNTPKKAFAYGNWIIARVHCVGMELRPIVVTLWEDDGNDKKNIKIELKNRFIERGFVDARFYLNPMHADLANSKADKGESDEGQFHEYYITAEIEGKAKSQISTENTTVANPLYLEKKLAVKNEISTDIQQQVINSLMMVDVSGEDPDGVWTKKEDTCVCKDFNFHWSNQLTCNERKKVLDVCANLWGEANKKQKASELMSIIHLETAGTFKPSTDNGVDFSGLIQFSDASAKSLGTTRAKLRAMSFIDQMKYVEEYFFKKRALLTTMTDLYLLVLKPNAVGKGSDPTYVVFDENISVPDGDGSNTSSEQRKINIGKEPWVTKYGYASNPSFMKGAEHTQRKKWVYLRQRFEDRYGFIGGKTTVAEVTSELLEKHYNPGANQLFQGECPNRLEEKNKKNSNERAPWMEIAWEEFEKYKGLKEEDSPLKEKIKEYFNEAGYDGDYRGAWCASFVNWCFNKTSLYKNTNSKGAIGARDWGIEGNKYIVGSGKDGWPNGEITDAFIGAVAVIKSHSHVVFIIGLNSKGDYVNLGGNQGSNVTGKQKICLGSMPKSDVLYIMKPKNYIVQEEEKKLPFYDIDEINNSKSTR</sequence>
<protein>
    <recommendedName>
        <fullName evidence="3">Peptidase C51 domain-containing protein</fullName>
    </recommendedName>
</protein>
<dbReference type="OrthoDB" id="1205067at2"/>
<reference evidence="1 2" key="1">
    <citation type="submission" date="2016-11" db="EMBL/GenBank/DDBJ databases">
        <title>Whole genomes of Flavobacteriaceae.</title>
        <authorList>
            <person name="Stine C."/>
            <person name="Li C."/>
            <person name="Tadesse D."/>
        </authorList>
    </citation>
    <scope>NUCLEOTIDE SEQUENCE [LARGE SCALE GENOMIC DNA]</scope>
    <source>
        <strain evidence="1 2">DSM 18292</strain>
    </source>
</reference>
<evidence type="ECO:0000313" key="1">
    <source>
        <dbReference type="EMBL" id="OXA83708.1"/>
    </source>
</evidence>
<dbReference type="EMBL" id="MUGW01000076">
    <property type="protein sequence ID" value="OXA83708.1"/>
    <property type="molecule type" value="Genomic_DNA"/>
</dbReference>
<evidence type="ECO:0000313" key="2">
    <source>
        <dbReference type="Proteomes" id="UP000198345"/>
    </source>
</evidence>
<organism evidence="1 2">
    <name type="scientific">Flavobacterium hercynium</name>
    <dbReference type="NCBI Taxonomy" id="387094"/>
    <lineage>
        <taxon>Bacteria</taxon>
        <taxon>Pseudomonadati</taxon>
        <taxon>Bacteroidota</taxon>
        <taxon>Flavobacteriia</taxon>
        <taxon>Flavobacteriales</taxon>
        <taxon>Flavobacteriaceae</taxon>
        <taxon>Flavobacterium</taxon>
    </lineage>
</organism>
<dbReference type="RefSeq" id="WP_089052008.1">
    <property type="nucleotide sequence ID" value="NZ_FXTV01000037.1"/>
</dbReference>
<evidence type="ECO:0008006" key="3">
    <source>
        <dbReference type="Google" id="ProtNLM"/>
    </source>
</evidence>
<name>A0A226GQ85_9FLAO</name>
<gene>
    <name evidence="1" type="ORF">B0A66_22105</name>
</gene>
<accession>A0A226GQ85</accession>
<keyword evidence="2" id="KW-1185">Reference proteome</keyword>
<proteinExistence type="predicted"/>
<comment type="caution">
    <text evidence="1">The sequence shown here is derived from an EMBL/GenBank/DDBJ whole genome shotgun (WGS) entry which is preliminary data.</text>
</comment>
<dbReference type="Proteomes" id="UP000198345">
    <property type="component" value="Unassembled WGS sequence"/>
</dbReference>
<dbReference type="AlphaFoldDB" id="A0A226GQ85"/>